<dbReference type="SUPFAM" id="SSF52777">
    <property type="entry name" value="CoA-dependent acyltransferases"/>
    <property type="match status" value="1"/>
</dbReference>
<evidence type="ECO:0000256" key="10">
    <source>
        <dbReference type="ARBA" id="ARBA00048109"/>
    </source>
</evidence>
<evidence type="ECO:0000259" key="11">
    <source>
        <dbReference type="Pfam" id="PF03007"/>
    </source>
</evidence>
<keyword evidence="9" id="KW-0012">Acyltransferase</keyword>
<keyword evidence="7" id="KW-0319">Glycerol metabolism</keyword>
<comment type="caution">
    <text evidence="13">The sequence shown here is derived from an EMBL/GenBank/DDBJ whole genome shotgun (WGS) entry which is preliminary data.</text>
</comment>
<dbReference type="Proteomes" id="UP001165584">
    <property type="component" value="Unassembled WGS sequence"/>
</dbReference>
<comment type="similarity">
    <text evidence="3">Belongs to the long-chain O-acyltransferase family.</text>
</comment>
<evidence type="ECO:0000256" key="3">
    <source>
        <dbReference type="ARBA" id="ARBA00009587"/>
    </source>
</evidence>
<evidence type="ECO:0000256" key="4">
    <source>
        <dbReference type="ARBA" id="ARBA00013244"/>
    </source>
</evidence>
<comment type="pathway">
    <text evidence="2">Lipid metabolism.</text>
</comment>
<dbReference type="EC" id="2.3.1.20" evidence="4"/>
<evidence type="ECO:0000259" key="12">
    <source>
        <dbReference type="Pfam" id="PF06974"/>
    </source>
</evidence>
<sequence length="433" mass="46493">MAGEGDRLSEDDARILALESAVLTGHTLKLMILAPGTPLDLDALRAAVSARLPTQPRATERVANDSTDGPSWVPADAFDITHHVRRRAGPECATRSDLRRVLGELMSEHLDRSQPLWTLDLIGPLADGTEAIAARMHHAMVDGIAGMRFLEGILLDPHDAPMHPVGTRAASAEPTRREQWRRMPGVVARELGRPGSHSPFDRPITGARELAFTSAPLEGLKAIGASRPAHATVNDVLLAIVSGGLRTWLGDHHSGLDVHARIPVSLHHRDEDAADLGNRDSFIDVDLFLGESDPLRRLDRISDHTRAEKQLDDAALLYDLFHALGRLGVAGEIAQRIAGSAREFSVAVSNVPGPRYTVSVAGRRVEQLFSSSEPAAHHALRIAAISNAGDVGIGFCTDPTALPRVHALADAVAASYTELHQAAHPTPPRRTSA</sequence>
<evidence type="ECO:0000256" key="8">
    <source>
        <dbReference type="ARBA" id="ARBA00023098"/>
    </source>
</evidence>
<evidence type="ECO:0000256" key="1">
    <source>
        <dbReference type="ARBA" id="ARBA00004771"/>
    </source>
</evidence>
<feature type="domain" description="O-acyltransferase WSD1 C-terminal" evidence="12">
    <location>
        <begin position="277"/>
        <end position="419"/>
    </location>
</feature>
<evidence type="ECO:0000313" key="13">
    <source>
        <dbReference type="EMBL" id="MCS5718024.1"/>
    </source>
</evidence>
<gene>
    <name evidence="13" type="ORF">N1027_07720</name>
</gene>
<dbReference type="InterPro" id="IPR009721">
    <property type="entry name" value="O-acyltransferase_WSD1_C"/>
</dbReference>
<evidence type="ECO:0000256" key="6">
    <source>
        <dbReference type="ARBA" id="ARBA00022679"/>
    </source>
</evidence>
<evidence type="ECO:0000256" key="2">
    <source>
        <dbReference type="ARBA" id="ARBA00005189"/>
    </source>
</evidence>
<comment type="pathway">
    <text evidence="1">Glycerolipid metabolism; triacylglycerol biosynthesis.</text>
</comment>
<evidence type="ECO:0000313" key="14">
    <source>
        <dbReference type="Proteomes" id="UP001165584"/>
    </source>
</evidence>
<dbReference type="Pfam" id="PF06974">
    <property type="entry name" value="WS_DGAT_C"/>
    <property type="match status" value="1"/>
</dbReference>
<comment type="catalytic activity">
    <reaction evidence="10">
        <text>an acyl-CoA + a 1,2-diacyl-sn-glycerol = a triacyl-sn-glycerol + CoA</text>
        <dbReference type="Rhea" id="RHEA:10868"/>
        <dbReference type="ChEBI" id="CHEBI:17815"/>
        <dbReference type="ChEBI" id="CHEBI:57287"/>
        <dbReference type="ChEBI" id="CHEBI:58342"/>
        <dbReference type="ChEBI" id="CHEBI:64615"/>
        <dbReference type="EC" id="2.3.1.20"/>
    </reaction>
</comment>
<protein>
    <recommendedName>
        <fullName evidence="4">diacylglycerol O-acyltransferase</fullName>
        <ecNumber evidence="4">2.3.1.20</ecNumber>
    </recommendedName>
</protein>
<organism evidence="13 14">
    <name type="scientific">Herbiconiux aconitum</name>
    <dbReference type="NCBI Taxonomy" id="2970913"/>
    <lineage>
        <taxon>Bacteria</taxon>
        <taxon>Bacillati</taxon>
        <taxon>Actinomycetota</taxon>
        <taxon>Actinomycetes</taxon>
        <taxon>Micrococcales</taxon>
        <taxon>Microbacteriaceae</taxon>
        <taxon>Herbiconiux</taxon>
    </lineage>
</organism>
<evidence type="ECO:0000256" key="7">
    <source>
        <dbReference type="ARBA" id="ARBA00022798"/>
    </source>
</evidence>
<name>A0ABT2GSW5_9MICO</name>
<keyword evidence="14" id="KW-1185">Reference proteome</keyword>
<proteinExistence type="inferred from homology"/>
<reference evidence="13" key="1">
    <citation type="submission" date="2022-08" db="EMBL/GenBank/DDBJ databases">
        <authorList>
            <person name="Deng Y."/>
            <person name="Han X.-F."/>
            <person name="Zhang Y.-Q."/>
        </authorList>
    </citation>
    <scope>NUCLEOTIDE SEQUENCE</scope>
    <source>
        <strain evidence="13">CPCC 205763</strain>
    </source>
</reference>
<keyword evidence="6" id="KW-0808">Transferase</keyword>
<dbReference type="PANTHER" id="PTHR31650">
    <property type="entry name" value="O-ACYLTRANSFERASE (WSD1-LIKE) FAMILY PROTEIN"/>
    <property type="match status" value="1"/>
</dbReference>
<dbReference type="InterPro" id="IPR004255">
    <property type="entry name" value="O-acyltransferase_WSD1_N"/>
</dbReference>
<evidence type="ECO:0000256" key="5">
    <source>
        <dbReference type="ARBA" id="ARBA00022516"/>
    </source>
</evidence>
<dbReference type="RefSeq" id="WP_259506695.1">
    <property type="nucleotide sequence ID" value="NZ_JANLCM010000001.1"/>
</dbReference>
<dbReference type="EMBL" id="JANLCM010000001">
    <property type="protein sequence ID" value="MCS5718024.1"/>
    <property type="molecule type" value="Genomic_DNA"/>
</dbReference>
<feature type="domain" description="O-acyltransferase WSD1-like N-terminal" evidence="11">
    <location>
        <begin position="8"/>
        <end position="177"/>
    </location>
</feature>
<dbReference type="PANTHER" id="PTHR31650:SF1">
    <property type="entry name" value="WAX ESTER SYNTHASE_DIACYLGLYCEROL ACYLTRANSFERASE 4-RELATED"/>
    <property type="match status" value="1"/>
</dbReference>
<dbReference type="InterPro" id="IPR045034">
    <property type="entry name" value="O-acyltransferase_WSD1-like"/>
</dbReference>
<accession>A0ABT2GSW5</accession>
<dbReference type="Pfam" id="PF03007">
    <property type="entry name" value="WS_DGAT_cat"/>
    <property type="match status" value="1"/>
</dbReference>
<keyword evidence="5" id="KW-0444">Lipid biosynthesis</keyword>
<evidence type="ECO:0000256" key="9">
    <source>
        <dbReference type="ARBA" id="ARBA00023315"/>
    </source>
</evidence>
<keyword evidence="8" id="KW-0443">Lipid metabolism</keyword>